<feature type="binding site" evidence="14">
    <location>
        <begin position="365"/>
        <end position="368"/>
    </location>
    <ligand>
        <name>4-CDP-2-C-methyl-D-erythritol 2-phosphate</name>
        <dbReference type="ChEBI" id="CHEBI:57919"/>
    </ligand>
</feature>
<dbReference type="SUPFAM" id="SSF53448">
    <property type="entry name" value="Nucleotide-diphospho-sugar transferases"/>
    <property type="match status" value="1"/>
</dbReference>
<dbReference type="Pfam" id="PF01128">
    <property type="entry name" value="IspD"/>
    <property type="match status" value="1"/>
</dbReference>
<comment type="similarity">
    <text evidence="6">Belongs to the IspF family.</text>
</comment>
<keyword evidence="8 14" id="KW-0808">Transferase</keyword>
<evidence type="ECO:0000259" key="15">
    <source>
        <dbReference type="Pfam" id="PF02542"/>
    </source>
</evidence>
<feature type="domain" description="2-C-methyl-D-erythritol 2,4-cyclodiphosphate synthase" evidence="15">
    <location>
        <begin position="235"/>
        <end position="387"/>
    </location>
</feature>
<feature type="binding site" evidence="14">
    <location>
        <position position="243"/>
    </location>
    <ligand>
        <name>a divalent metal cation</name>
        <dbReference type="ChEBI" id="CHEBI:60240"/>
    </ligand>
</feature>
<evidence type="ECO:0000256" key="13">
    <source>
        <dbReference type="ARBA" id="ARBA00023268"/>
    </source>
</evidence>
<comment type="similarity">
    <text evidence="7">Belongs to the IspD/TarI cytidylyltransferase family. IspD subfamily.</text>
</comment>
<dbReference type="Pfam" id="PF02542">
    <property type="entry name" value="YgbB"/>
    <property type="match status" value="1"/>
</dbReference>
<evidence type="ECO:0000313" key="16">
    <source>
        <dbReference type="EMBL" id="MCZ4282069.1"/>
    </source>
</evidence>
<gene>
    <name evidence="14" type="primary">ispDF</name>
    <name evidence="16" type="ORF">O4H49_14870</name>
</gene>
<dbReference type="PROSITE" id="PS01350">
    <property type="entry name" value="ISPF"/>
    <property type="match status" value="1"/>
</dbReference>
<dbReference type="GO" id="GO:0008685">
    <property type="term" value="F:2-C-methyl-D-erythritol 2,4-cyclodiphosphate synthase activity"/>
    <property type="evidence" value="ECO:0007669"/>
    <property type="project" value="UniProtKB-EC"/>
</dbReference>
<dbReference type="Gene3D" id="3.90.550.10">
    <property type="entry name" value="Spore Coat Polysaccharide Biosynthesis Protein SpsA, Chain A"/>
    <property type="match status" value="1"/>
</dbReference>
<feature type="site" description="Transition state stabilizer" evidence="14">
    <location>
        <position position="16"/>
    </location>
</feature>
<keyword evidence="12 14" id="KW-0456">Lyase</keyword>
<name>A0ABT4LLT2_9PROT</name>
<dbReference type="CDD" id="cd02516">
    <property type="entry name" value="CDP-ME_synthetase"/>
    <property type="match status" value="1"/>
</dbReference>
<dbReference type="InterPro" id="IPR020555">
    <property type="entry name" value="MECDP_synthase_CS"/>
</dbReference>
<evidence type="ECO:0000256" key="7">
    <source>
        <dbReference type="ARBA" id="ARBA00009789"/>
    </source>
</evidence>
<evidence type="ECO:0000313" key="17">
    <source>
        <dbReference type="Proteomes" id="UP001069802"/>
    </source>
</evidence>
<feature type="binding site" evidence="14">
    <location>
        <position position="375"/>
    </location>
    <ligand>
        <name>4-CDP-2-C-methyl-D-erythritol 2-phosphate</name>
        <dbReference type="ChEBI" id="CHEBI:57919"/>
    </ligand>
</feature>
<dbReference type="InterPro" id="IPR001228">
    <property type="entry name" value="IspD"/>
</dbReference>
<keyword evidence="11 14" id="KW-0414">Isoprene biosynthesis</keyword>
<feature type="site" description="Transition state stabilizer" evidence="14">
    <location>
        <position position="267"/>
    </location>
</feature>
<dbReference type="EC" id="4.6.1.12" evidence="14"/>
<keyword evidence="9 14" id="KW-0548">Nucleotidyltransferase</keyword>
<reference evidence="16" key="1">
    <citation type="submission" date="2022-12" db="EMBL/GenBank/DDBJ databases">
        <title>Bacterial isolates from different developmental stages of Nematostella vectensis.</title>
        <authorList>
            <person name="Fraune S."/>
        </authorList>
    </citation>
    <scope>NUCLEOTIDE SEQUENCE</scope>
    <source>
        <strain evidence="16">G21630-S1</strain>
    </source>
</reference>
<dbReference type="NCBIfam" id="NF006899">
    <property type="entry name" value="PRK09382.1"/>
    <property type="match status" value="1"/>
</dbReference>
<evidence type="ECO:0000256" key="14">
    <source>
        <dbReference type="HAMAP-Rule" id="MF_01520"/>
    </source>
</evidence>
<feature type="binding site" evidence="14">
    <location>
        <position position="372"/>
    </location>
    <ligand>
        <name>4-CDP-2-C-methyl-D-erythritol 2-phosphate</name>
        <dbReference type="ChEBI" id="CHEBI:57919"/>
    </ligand>
</feature>
<proteinExistence type="inferred from homology"/>
<dbReference type="InterPro" id="IPR018294">
    <property type="entry name" value="ISPD_synthase_CS"/>
</dbReference>
<comment type="caution">
    <text evidence="16">The sequence shown here is derived from an EMBL/GenBank/DDBJ whole genome shotgun (WGS) entry which is preliminary data.</text>
</comment>
<dbReference type="GO" id="GO:0050518">
    <property type="term" value="F:2-C-methyl-D-erythritol 4-phosphate cytidylyltransferase activity"/>
    <property type="evidence" value="ECO:0007669"/>
    <property type="project" value="UniProtKB-EC"/>
</dbReference>
<comment type="pathway">
    <text evidence="5 14">Isoprenoid biosynthesis; isopentenyl diphosphate biosynthesis via DXP pathway; isopentenyl diphosphate from 1-deoxy-D-xylulose 5-phosphate: step 2/6.</text>
</comment>
<evidence type="ECO:0000256" key="2">
    <source>
        <dbReference type="ARBA" id="ARBA00001282"/>
    </source>
</evidence>
<feature type="binding site" evidence="14">
    <location>
        <position position="241"/>
    </location>
    <ligand>
        <name>a divalent metal cation</name>
        <dbReference type="ChEBI" id="CHEBI:60240"/>
    </ligand>
</feature>
<feature type="site" description="Transition state stabilizer" evidence="14">
    <location>
        <position position="366"/>
    </location>
</feature>
<dbReference type="PROSITE" id="PS01295">
    <property type="entry name" value="ISPD"/>
    <property type="match status" value="1"/>
</dbReference>
<evidence type="ECO:0000256" key="8">
    <source>
        <dbReference type="ARBA" id="ARBA00022679"/>
    </source>
</evidence>
<comment type="cofactor">
    <cofactor evidence="3 14">
        <name>a divalent metal cation</name>
        <dbReference type="ChEBI" id="CHEBI:60240"/>
    </cofactor>
</comment>
<dbReference type="HAMAP" id="MF_01520">
    <property type="entry name" value="IspDF"/>
    <property type="match status" value="1"/>
</dbReference>
<evidence type="ECO:0000256" key="6">
    <source>
        <dbReference type="ARBA" id="ARBA00008480"/>
    </source>
</evidence>
<dbReference type="InterPro" id="IPR036571">
    <property type="entry name" value="MECDP_synthase_sf"/>
</dbReference>
<dbReference type="Proteomes" id="UP001069802">
    <property type="component" value="Unassembled WGS sequence"/>
</dbReference>
<feature type="binding site" evidence="14">
    <location>
        <position position="275"/>
    </location>
    <ligand>
        <name>a divalent metal cation</name>
        <dbReference type="ChEBI" id="CHEBI:60240"/>
    </ligand>
</feature>
<evidence type="ECO:0000256" key="12">
    <source>
        <dbReference type="ARBA" id="ARBA00023239"/>
    </source>
</evidence>
<evidence type="ECO:0000256" key="3">
    <source>
        <dbReference type="ARBA" id="ARBA00001968"/>
    </source>
</evidence>
<dbReference type="PANTHER" id="PTHR43181">
    <property type="entry name" value="2-C-METHYL-D-ERYTHRITOL 2,4-CYCLODIPHOSPHATE SYNTHASE, CHLOROPLASTIC"/>
    <property type="match status" value="1"/>
</dbReference>
<dbReference type="CDD" id="cd00554">
    <property type="entry name" value="MECDP_synthase"/>
    <property type="match status" value="1"/>
</dbReference>
<dbReference type="HAMAP" id="MF_00107">
    <property type="entry name" value="IspF"/>
    <property type="match status" value="1"/>
</dbReference>
<dbReference type="HAMAP" id="MF_00108">
    <property type="entry name" value="IspD"/>
    <property type="match status" value="1"/>
</dbReference>
<dbReference type="EMBL" id="JAPWGY010000005">
    <property type="protein sequence ID" value="MCZ4282069.1"/>
    <property type="molecule type" value="Genomic_DNA"/>
</dbReference>
<dbReference type="Gene3D" id="3.30.1330.50">
    <property type="entry name" value="2-C-methyl-D-erythritol 2,4-cyclodiphosphate synthase"/>
    <property type="match status" value="1"/>
</dbReference>
<evidence type="ECO:0000256" key="9">
    <source>
        <dbReference type="ARBA" id="ARBA00022695"/>
    </source>
</evidence>
<comment type="pathway">
    <text evidence="4 14">Isoprenoid biosynthesis; isopentenyl diphosphate biosynthesis via DXP pathway; isopentenyl diphosphate from 1-deoxy-D-xylulose 5-phosphate: step 4/6.</text>
</comment>
<evidence type="ECO:0000256" key="11">
    <source>
        <dbReference type="ARBA" id="ARBA00023229"/>
    </source>
</evidence>
<comment type="similarity">
    <text evidence="14">In the N-terminal section; belongs to the IspD/TarI cytidylyltransferase family. IspD subfamily.</text>
</comment>
<feature type="site" description="Positions MEP for the nucleophilic attack" evidence="14">
    <location>
        <position position="153"/>
    </location>
</feature>
<feature type="site" description="Transition state stabilizer" evidence="14">
    <location>
        <position position="23"/>
    </location>
</feature>
<dbReference type="SUPFAM" id="SSF69765">
    <property type="entry name" value="IpsF-like"/>
    <property type="match status" value="1"/>
</dbReference>
<comment type="catalytic activity">
    <reaction evidence="2 14">
        <text>2-C-methyl-D-erythritol 4-phosphate + CTP + H(+) = 4-CDP-2-C-methyl-D-erythritol + diphosphate</text>
        <dbReference type="Rhea" id="RHEA:13429"/>
        <dbReference type="ChEBI" id="CHEBI:15378"/>
        <dbReference type="ChEBI" id="CHEBI:33019"/>
        <dbReference type="ChEBI" id="CHEBI:37563"/>
        <dbReference type="ChEBI" id="CHEBI:57823"/>
        <dbReference type="ChEBI" id="CHEBI:58262"/>
        <dbReference type="EC" id="2.7.7.60"/>
    </reaction>
</comment>
<organism evidence="16 17">
    <name type="scientific">Kiloniella laminariae</name>
    <dbReference type="NCBI Taxonomy" id="454162"/>
    <lineage>
        <taxon>Bacteria</taxon>
        <taxon>Pseudomonadati</taxon>
        <taxon>Pseudomonadota</taxon>
        <taxon>Alphaproteobacteria</taxon>
        <taxon>Rhodospirillales</taxon>
        <taxon>Kiloniellaceae</taxon>
        <taxon>Kiloniella</taxon>
    </lineage>
</organism>
<comment type="catalytic activity">
    <reaction evidence="1 14">
        <text>4-CDP-2-C-methyl-D-erythritol 2-phosphate = 2-C-methyl-D-erythritol 2,4-cyclic diphosphate + CMP</text>
        <dbReference type="Rhea" id="RHEA:23864"/>
        <dbReference type="ChEBI" id="CHEBI:57919"/>
        <dbReference type="ChEBI" id="CHEBI:58483"/>
        <dbReference type="ChEBI" id="CHEBI:60377"/>
        <dbReference type="EC" id="4.6.1.12"/>
    </reaction>
</comment>
<dbReference type="NCBIfam" id="TIGR00151">
    <property type="entry name" value="ispF"/>
    <property type="match status" value="1"/>
</dbReference>
<feature type="binding site" evidence="14">
    <location>
        <begin position="241"/>
        <end position="243"/>
    </location>
    <ligand>
        <name>4-CDP-2-C-methyl-D-erythritol 2-phosphate</name>
        <dbReference type="ChEBI" id="CHEBI:57919"/>
    </ligand>
</feature>
<dbReference type="InterPro" id="IPR029044">
    <property type="entry name" value="Nucleotide-diphossugar_trans"/>
</dbReference>
<keyword evidence="17" id="KW-1185">Reference proteome</keyword>
<feature type="binding site" evidence="14">
    <location>
        <begin position="267"/>
        <end position="268"/>
    </location>
    <ligand>
        <name>4-CDP-2-C-methyl-D-erythritol 2-phosphate</name>
        <dbReference type="ChEBI" id="CHEBI:57919"/>
    </ligand>
</feature>
<keyword evidence="10 14" id="KW-0479">Metal-binding</keyword>
<sequence>MPGIWAVIVAAGRGRRFGSPFPKQYTLLGQESILSLTLNKFSRHRLIDGILVVVHPEDIELFHQSCPDFSASVRLATGGDTRQESVFNGLKALEQDPPSSVLIHDAARPFIKADVITRLIEKAASGEASIAATPVVDSLKFSTGMIIEKNVNRDGLWQAQTPQAFPYEMILSAHRQASDRNDFTDDAAVAEYAGHPISLVESGRENIKITTPDDLILAKNMIKQTDTNGYLMESRTGLGYDVHSFEEGDHVTLCGVDVPHSRKLKGHSDADVGLHALTDALLGALCEGDIGSHFPPSDQQWKGARSDQFLIFARDRVKARGGKIIHVDVTLVCERPKIGPHREAMTEKMAEILSIPPSRVSIKATTSERLGFTGREEGIAAQAVATIQLPANEE</sequence>
<dbReference type="EC" id="2.7.7.60" evidence="14"/>
<dbReference type="RefSeq" id="WP_269424217.1">
    <property type="nucleotide sequence ID" value="NZ_JAPWGY010000005.1"/>
</dbReference>
<dbReference type="InterPro" id="IPR034683">
    <property type="entry name" value="IspD/TarI"/>
</dbReference>
<dbReference type="InterPro" id="IPR026596">
    <property type="entry name" value="IspD/F"/>
</dbReference>
<evidence type="ECO:0000256" key="5">
    <source>
        <dbReference type="ARBA" id="ARBA00004787"/>
    </source>
</evidence>
<feature type="region of interest" description="2-C-methyl-D-erythritol 4-phosphate cytidylyltransferase" evidence="14">
    <location>
        <begin position="1"/>
        <end position="234"/>
    </location>
</feature>
<evidence type="ECO:0000256" key="1">
    <source>
        <dbReference type="ARBA" id="ARBA00000200"/>
    </source>
</evidence>
<dbReference type="PANTHER" id="PTHR43181:SF1">
    <property type="entry name" value="2-C-METHYL-D-ERYTHRITOL 2,4-CYCLODIPHOSPHATE SYNTHASE, CHLOROPLASTIC"/>
    <property type="match status" value="1"/>
</dbReference>
<feature type="region of interest" description="2-C-methyl-D-erythritol 2,4-cyclodiphosphate synthase" evidence="14">
    <location>
        <begin position="235"/>
        <end position="394"/>
    </location>
</feature>
<comment type="caution">
    <text evidence="14">Lacks conserved residue(s) required for the propagation of feature annotation.</text>
</comment>
<dbReference type="InterPro" id="IPR003526">
    <property type="entry name" value="MECDP_synthase"/>
</dbReference>
<dbReference type="NCBIfam" id="TIGR00453">
    <property type="entry name" value="ispD"/>
    <property type="match status" value="1"/>
</dbReference>
<feature type="site" description="Positions MEP for the nucleophilic attack" evidence="14">
    <location>
        <position position="208"/>
    </location>
</feature>
<comment type="similarity">
    <text evidence="14">In the C-terminal section; belongs to the IspF family.</text>
</comment>
<evidence type="ECO:0000256" key="10">
    <source>
        <dbReference type="ARBA" id="ARBA00022723"/>
    </source>
</evidence>
<feature type="binding site" evidence="14">
    <location>
        <begin position="289"/>
        <end position="291"/>
    </location>
    <ligand>
        <name>4-CDP-2-C-methyl-D-erythritol 2-phosphate</name>
        <dbReference type="ChEBI" id="CHEBI:57919"/>
    </ligand>
</feature>
<protein>
    <recommendedName>
        <fullName evidence="14">Bifunctional enzyme IspD/IspF</fullName>
    </recommendedName>
    <domain>
        <recommendedName>
            <fullName evidence="14">2-C-methyl-D-erythritol 4-phosphate cytidylyltransferase</fullName>
            <ecNumber evidence="14">2.7.7.60</ecNumber>
        </recommendedName>
        <alternativeName>
            <fullName evidence="14">4-diphosphocytidyl-2C-methyl-D-erythritol synthase</fullName>
        </alternativeName>
        <alternativeName>
            <fullName evidence="14">MEP cytidylyltransferase</fullName>
            <shortName evidence="14">MCT</shortName>
        </alternativeName>
    </domain>
    <domain>
        <recommendedName>
            <fullName evidence="14">2-C-methyl-D-erythritol 2,4-cyclodiphosphate synthase</fullName>
            <shortName evidence="14">MECDP-synthase</shortName>
            <shortName evidence="14">MECPP-synthase</shortName>
            <shortName evidence="14">MECPS</shortName>
            <ecNumber evidence="14">4.6.1.12</ecNumber>
        </recommendedName>
    </domain>
</protein>
<accession>A0ABT4LLT2</accession>
<keyword evidence="13 14" id="KW-0511">Multifunctional enzyme</keyword>
<evidence type="ECO:0000256" key="4">
    <source>
        <dbReference type="ARBA" id="ARBA00004709"/>
    </source>
</evidence>
<comment type="function">
    <text evidence="14">Bifunctional enzyme that catalyzes the formation of 4-diphosphocytidyl-2-C-methyl-D-erythritol from CTP and 2-C-methyl-D-erythritol 4-phosphate (MEP) (IspD), and catalyzes the conversion of 4-diphosphocytidyl-2-C-methyl-D-erythritol 2-phosphate (CDP-ME2P) to 2-C-methyl-D-erythritol 2,4-cyclodiphosphate (ME-CPP) with a corresponding release of cytidine 5-monophosphate (CMP) (IspF).</text>
</comment>